<organism evidence="2 3">
    <name type="scientific">Eleusine coracana subsp. coracana</name>
    <dbReference type="NCBI Taxonomy" id="191504"/>
    <lineage>
        <taxon>Eukaryota</taxon>
        <taxon>Viridiplantae</taxon>
        <taxon>Streptophyta</taxon>
        <taxon>Embryophyta</taxon>
        <taxon>Tracheophyta</taxon>
        <taxon>Spermatophyta</taxon>
        <taxon>Magnoliopsida</taxon>
        <taxon>Liliopsida</taxon>
        <taxon>Poales</taxon>
        <taxon>Poaceae</taxon>
        <taxon>PACMAD clade</taxon>
        <taxon>Chloridoideae</taxon>
        <taxon>Cynodonteae</taxon>
        <taxon>Eleusininae</taxon>
        <taxon>Eleusine</taxon>
    </lineage>
</organism>
<dbReference type="AlphaFoldDB" id="A0AAV5DL31"/>
<proteinExistence type="predicted"/>
<keyword evidence="3" id="KW-1185">Reference proteome</keyword>
<evidence type="ECO:0000313" key="2">
    <source>
        <dbReference type="EMBL" id="GJN10931.1"/>
    </source>
</evidence>
<reference evidence="2" key="2">
    <citation type="submission" date="2021-12" db="EMBL/GenBank/DDBJ databases">
        <title>Resequencing data analysis of finger millet.</title>
        <authorList>
            <person name="Hatakeyama M."/>
            <person name="Aluri S."/>
            <person name="Balachadran M.T."/>
            <person name="Sivarajan S.R."/>
            <person name="Poveda L."/>
            <person name="Shimizu-Inatsugi R."/>
            <person name="Schlapbach R."/>
            <person name="Sreeman S.M."/>
            <person name="Shimizu K.K."/>
        </authorList>
    </citation>
    <scope>NUCLEOTIDE SEQUENCE</scope>
</reference>
<evidence type="ECO:0000313" key="3">
    <source>
        <dbReference type="Proteomes" id="UP001054889"/>
    </source>
</evidence>
<comment type="caution">
    <text evidence="2">The sequence shown here is derived from an EMBL/GenBank/DDBJ whole genome shotgun (WGS) entry which is preliminary data.</text>
</comment>
<reference evidence="2" key="1">
    <citation type="journal article" date="2018" name="DNA Res.">
        <title>Multiple hybrid de novo genome assembly of finger millet, an orphan allotetraploid crop.</title>
        <authorList>
            <person name="Hatakeyama M."/>
            <person name="Aluri S."/>
            <person name="Balachadran M.T."/>
            <person name="Sivarajan S.R."/>
            <person name="Patrignani A."/>
            <person name="Gruter S."/>
            <person name="Poveda L."/>
            <person name="Shimizu-Inatsugi R."/>
            <person name="Baeten J."/>
            <person name="Francoijs K.J."/>
            <person name="Nataraja K.N."/>
            <person name="Reddy Y.A.N."/>
            <person name="Phadnis S."/>
            <person name="Ravikumar R.L."/>
            <person name="Schlapbach R."/>
            <person name="Sreeman S.M."/>
            <person name="Shimizu K.K."/>
        </authorList>
    </citation>
    <scope>NUCLEOTIDE SEQUENCE</scope>
</reference>
<accession>A0AAV5DL31</accession>
<gene>
    <name evidence="2" type="primary">ga29079</name>
    <name evidence="2" type="ORF">PR202_ga29079</name>
</gene>
<sequence>MCVDLKGKKKEVVQIQESSWKLQSYPPLPAYRARIMLHQSLNTQRTQRSSEDGQLDLVAALAVHGQRAVDELLPRLIHALVHLEQLHLAVRVAVTLHVGLEPGPFRDGVADAAEEVGLVIRRCDARAGEDGGEVVLGLERQRGREVVVLVKVGAGAVLLPLVAPELEAAPVLARQRAPALLQRLEQVTDLPGPQRVAVVAVLGPALAAAAQARHGEEGRVAQHGAGQTVSTAPAGGVVGPQPVDAELRRRLARLR</sequence>
<protein>
    <submittedName>
        <fullName evidence="2">Uncharacterized protein</fullName>
    </submittedName>
</protein>
<dbReference type="EMBL" id="BQKI01000018">
    <property type="protein sequence ID" value="GJN10931.1"/>
    <property type="molecule type" value="Genomic_DNA"/>
</dbReference>
<evidence type="ECO:0000256" key="1">
    <source>
        <dbReference type="SAM" id="MobiDB-lite"/>
    </source>
</evidence>
<dbReference type="Proteomes" id="UP001054889">
    <property type="component" value="Unassembled WGS sequence"/>
</dbReference>
<name>A0AAV5DL31_ELECO</name>
<feature type="region of interest" description="Disordered" evidence="1">
    <location>
        <begin position="213"/>
        <end position="241"/>
    </location>
</feature>